<feature type="domain" description="Amidase" evidence="2">
    <location>
        <begin position="292"/>
        <end position="385"/>
    </location>
</feature>
<accession>A0ABW8EGB5</accession>
<evidence type="ECO:0000256" key="1">
    <source>
        <dbReference type="ARBA" id="ARBA00009199"/>
    </source>
</evidence>
<organism evidence="3 4">
    <name type="scientific">Streptomyces toxytricini</name>
    <name type="common">Actinomyces toxytricini</name>
    <dbReference type="NCBI Taxonomy" id="67369"/>
    <lineage>
        <taxon>Bacteria</taxon>
        <taxon>Bacillati</taxon>
        <taxon>Actinomycetota</taxon>
        <taxon>Actinomycetes</taxon>
        <taxon>Kitasatosporales</taxon>
        <taxon>Streptomycetaceae</taxon>
        <taxon>Streptomyces</taxon>
    </lineage>
</organism>
<dbReference type="Proteomes" id="UP001617351">
    <property type="component" value="Unassembled WGS sequence"/>
</dbReference>
<feature type="domain" description="Amidase" evidence="2">
    <location>
        <begin position="97"/>
        <end position="231"/>
    </location>
</feature>
<dbReference type="EMBL" id="JBIUYY010000005">
    <property type="protein sequence ID" value="MFJ2822293.1"/>
    <property type="molecule type" value="Genomic_DNA"/>
</dbReference>
<name>A0ABW8EGB5_STRT5</name>
<reference evidence="3 4" key="1">
    <citation type="submission" date="2024-10" db="EMBL/GenBank/DDBJ databases">
        <title>The Natural Products Discovery Center: Release of the First 8490 Sequenced Strains for Exploring Actinobacteria Biosynthetic Diversity.</title>
        <authorList>
            <person name="Kalkreuter E."/>
            <person name="Kautsar S.A."/>
            <person name="Yang D."/>
            <person name="Bader C.D."/>
            <person name="Teijaro C.N."/>
            <person name="Fluegel L."/>
            <person name="Davis C.M."/>
            <person name="Simpson J.R."/>
            <person name="Lauterbach L."/>
            <person name="Steele A.D."/>
            <person name="Gui C."/>
            <person name="Meng S."/>
            <person name="Li G."/>
            <person name="Viehrig K."/>
            <person name="Ye F."/>
            <person name="Su P."/>
            <person name="Kiefer A.F."/>
            <person name="Nichols A."/>
            <person name="Cepeda A.J."/>
            <person name="Yan W."/>
            <person name="Fan B."/>
            <person name="Jiang Y."/>
            <person name="Adhikari A."/>
            <person name="Zheng C.-J."/>
            <person name="Schuster L."/>
            <person name="Cowan T.M."/>
            <person name="Smanski M.J."/>
            <person name="Chevrette M.G."/>
            <person name="De Carvalho L.P.S."/>
            <person name="Shen B."/>
        </authorList>
    </citation>
    <scope>NUCLEOTIDE SEQUENCE [LARGE SCALE GENOMIC DNA]</scope>
    <source>
        <strain evidence="3 4">NPDC087220</strain>
    </source>
</reference>
<dbReference type="InterPro" id="IPR000120">
    <property type="entry name" value="Amidase"/>
</dbReference>
<gene>
    <name evidence="3" type="ORF">ACIO7M_14390</name>
</gene>
<comment type="caution">
    <text evidence="3">The sequence shown here is derived from an EMBL/GenBank/DDBJ whole genome shotgun (WGS) entry which is preliminary data.</text>
</comment>
<dbReference type="PANTHER" id="PTHR11895:SF7">
    <property type="entry name" value="GLUTAMYL-TRNA(GLN) AMIDOTRANSFERASE SUBUNIT A, MITOCHONDRIAL"/>
    <property type="match status" value="1"/>
</dbReference>
<sequence length="397" mass="40169">MHAHHPHPSPAGDEFARLSACATAEAVGGRQVSAREVVAAALGRVREHDGRLRAFTAVWDEVAARYADAVDRRVRAGERLPLAGVPLAVKGTEGLESLQTARLVAAGCVPVGATSTPGRGTRWQTYGATDRGATLNPFDPRWSPGGSSAGSAVAVAAGMVPLATGSDGAGSVRIPAAWCGVIGLKPTNGLVPARDRAGLNVAGPLARHPQDAAAYVYALTGAPPPDRGPGRPPRTAWSATLGFAATEPAVAHTARAYLGALARAGAVESVGVPVVLPDPAACWEALRGRAAGADSDAARAAHRTRAALGRALDAVFAEAELVATPTTPNAPHGHDGPGDTLSVALTWAFNISGHPAISLPAGFTPAGEPVGLHLVARPHREADLLAVAAAATRTAPV</sequence>
<protein>
    <submittedName>
        <fullName evidence="3">Amidase family protein</fullName>
    </submittedName>
</protein>
<dbReference type="Pfam" id="PF01425">
    <property type="entry name" value="Amidase"/>
    <property type="match status" value="2"/>
</dbReference>
<evidence type="ECO:0000313" key="3">
    <source>
        <dbReference type="EMBL" id="MFJ2822293.1"/>
    </source>
</evidence>
<dbReference type="SUPFAM" id="SSF75304">
    <property type="entry name" value="Amidase signature (AS) enzymes"/>
    <property type="match status" value="1"/>
</dbReference>
<dbReference type="InterPro" id="IPR023631">
    <property type="entry name" value="Amidase_dom"/>
</dbReference>
<comment type="similarity">
    <text evidence="1">Belongs to the amidase family.</text>
</comment>
<evidence type="ECO:0000259" key="2">
    <source>
        <dbReference type="Pfam" id="PF01425"/>
    </source>
</evidence>
<dbReference type="RefSeq" id="WP_402380705.1">
    <property type="nucleotide sequence ID" value="NZ_JBIUYY010000005.1"/>
</dbReference>
<keyword evidence="4" id="KW-1185">Reference proteome</keyword>
<proteinExistence type="inferred from homology"/>
<dbReference type="InterPro" id="IPR036928">
    <property type="entry name" value="AS_sf"/>
</dbReference>
<evidence type="ECO:0000313" key="4">
    <source>
        <dbReference type="Proteomes" id="UP001617351"/>
    </source>
</evidence>
<dbReference type="PANTHER" id="PTHR11895">
    <property type="entry name" value="TRANSAMIDASE"/>
    <property type="match status" value="1"/>
</dbReference>
<dbReference type="Gene3D" id="3.90.1300.10">
    <property type="entry name" value="Amidase signature (AS) domain"/>
    <property type="match status" value="1"/>
</dbReference>